<gene>
    <name evidence="2" type="ORF">SPIL2461_LOCUS18013</name>
</gene>
<keyword evidence="3" id="KW-1185">Reference proteome</keyword>
<feature type="signal peptide" evidence="1">
    <location>
        <begin position="1"/>
        <end position="25"/>
    </location>
</feature>
<sequence length="146" mass="15762">MMYNLMLSLHLVTFLCIVTFAMLQARHTNMEQGWSTVAGVRSTGLTASLGLAARLATRLRPSNSEASAVSPVLPPLATLSADYTSRNDGRVEVAGRAWQLSHPQTKLGLAVTGGLASIPPDPFRHGLGSSAWFQSVRRMCLLRSVR</sequence>
<dbReference type="AlphaFoldDB" id="A0A812W996"/>
<proteinExistence type="predicted"/>
<organism evidence="2 3">
    <name type="scientific">Symbiodinium pilosum</name>
    <name type="common">Dinoflagellate</name>
    <dbReference type="NCBI Taxonomy" id="2952"/>
    <lineage>
        <taxon>Eukaryota</taxon>
        <taxon>Sar</taxon>
        <taxon>Alveolata</taxon>
        <taxon>Dinophyceae</taxon>
        <taxon>Suessiales</taxon>
        <taxon>Symbiodiniaceae</taxon>
        <taxon>Symbiodinium</taxon>
    </lineage>
</organism>
<feature type="chain" id="PRO_5032669179" evidence="1">
    <location>
        <begin position="26"/>
        <end position="146"/>
    </location>
</feature>
<reference evidence="2" key="1">
    <citation type="submission" date="2021-02" db="EMBL/GenBank/DDBJ databases">
        <authorList>
            <person name="Dougan E. K."/>
            <person name="Rhodes N."/>
            <person name="Thang M."/>
            <person name="Chan C."/>
        </authorList>
    </citation>
    <scope>NUCLEOTIDE SEQUENCE</scope>
</reference>
<protein>
    <submittedName>
        <fullName evidence="2">Uncharacterized protein</fullName>
    </submittedName>
</protein>
<evidence type="ECO:0000313" key="2">
    <source>
        <dbReference type="EMBL" id="CAE7662343.1"/>
    </source>
</evidence>
<evidence type="ECO:0000256" key="1">
    <source>
        <dbReference type="SAM" id="SignalP"/>
    </source>
</evidence>
<keyword evidence="1" id="KW-0732">Signal</keyword>
<evidence type="ECO:0000313" key="3">
    <source>
        <dbReference type="Proteomes" id="UP000649617"/>
    </source>
</evidence>
<name>A0A812W996_SYMPI</name>
<comment type="caution">
    <text evidence="2">The sequence shown here is derived from an EMBL/GenBank/DDBJ whole genome shotgun (WGS) entry which is preliminary data.</text>
</comment>
<dbReference type="OrthoDB" id="442741at2759"/>
<accession>A0A812W996</accession>
<dbReference type="EMBL" id="CAJNIZ010043527">
    <property type="protein sequence ID" value="CAE7662343.1"/>
    <property type="molecule type" value="Genomic_DNA"/>
</dbReference>
<dbReference type="Proteomes" id="UP000649617">
    <property type="component" value="Unassembled WGS sequence"/>
</dbReference>